<dbReference type="Proteomes" id="UP000325315">
    <property type="component" value="Unassembled WGS sequence"/>
</dbReference>
<gene>
    <name evidence="1" type="ORF">EPI10_024573</name>
</gene>
<reference evidence="2" key="1">
    <citation type="journal article" date="2019" name="Plant Biotechnol. J.">
        <title>Genome sequencing of the Australian wild diploid species Gossypium australe highlights disease resistance and delayed gland morphogenesis.</title>
        <authorList>
            <person name="Cai Y."/>
            <person name="Cai X."/>
            <person name="Wang Q."/>
            <person name="Wang P."/>
            <person name="Zhang Y."/>
            <person name="Cai C."/>
            <person name="Xu Y."/>
            <person name="Wang K."/>
            <person name="Zhou Z."/>
            <person name="Wang C."/>
            <person name="Geng S."/>
            <person name="Li B."/>
            <person name="Dong Q."/>
            <person name="Hou Y."/>
            <person name="Wang H."/>
            <person name="Ai P."/>
            <person name="Liu Z."/>
            <person name="Yi F."/>
            <person name="Sun M."/>
            <person name="An G."/>
            <person name="Cheng J."/>
            <person name="Zhang Y."/>
            <person name="Shi Q."/>
            <person name="Xie Y."/>
            <person name="Shi X."/>
            <person name="Chang Y."/>
            <person name="Huang F."/>
            <person name="Chen Y."/>
            <person name="Hong S."/>
            <person name="Mi L."/>
            <person name="Sun Q."/>
            <person name="Zhang L."/>
            <person name="Zhou B."/>
            <person name="Peng R."/>
            <person name="Zhang X."/>
            <person name="Liu F."/>
        </authorList>
    </citation>
    <scope>NUCLEOTIDE SEQUENCE [LARGE SCALE GENOMIC DNA]</scope>
    <source>
        <strain evidence="2">cv. PA1801</strain>
    </source>
</reference>
<keyword evidence="2" id="KW-1185">Reference proteome</keyword>
<comment type="caution">
    <text evidence="1">The sequence shown here is derived from an EMBL/GenBank/DDBJ whole genome shotgun (WGS) entry which is preliminary data.</text>
</comment>
<keyword evidence="1" id="KW-0548">Nucleotidyltransferase</keyword>
<dbReference type="AlphaFoldDB" id="A0A5B6VXX7"/>
<dbReference type="GO" id="GO:0003964">
    <property type="term" value="F:RNA-directed DNA polymerase activity"/>
    <property type="evidence" value="ECO:0007669"/>
    <property type="project" value="UniProtKB-KW"/>
</dbReference>
<dbReference type="EMBL" id="SMMG02000005">
    <property type="protein sequence ID" value="KAA3474271.1"/>
    <property type="molecule type" value="Genomic_DNA"/>
</dbReference>
<proteinExistence type="predicted"/>
<dbReference type="OrthoDB" id="1749050at2759"/>
<evidence type="ECO:0000313" key="2">
    <source>
        <dbReference type="Proteomes" id="UP000325315"/>
    </source>
</evidence>
<keyword evidence="1" id="KW-0695">RNA-directed DNA polymerase</keyword>
<keyword evidence="1" id="KW-0808">Transferase</keyword>
<organism evidence="1 2">
    <name type="scientific">Gossypium australe</name>
    <dbReference type="NCBI Taxonomy" id="47621"/>
    <lineage>
        <taxon>Eukaryota</taxon>
        <taxon>Viridiplantae</taxon>
        <taxon>Streptophyta</taxon>
        <taxon>Embryophyta</taxon>
        <taxon>Tracheophyta</taxon>
        <taxon>Spermatophyta</taxon>
        <taxon>Magnoliopsida</taxon>
        <taxon>eudicotyledons</taxon>
        <taxon>Gunneridae</taxon>
        <taxon>Pentapetalae</taxon>
        <taxon>rosids</taxon>
        <taxon>malvids</taxon>
        <taxon>Malvales</taxon>
        <taxon>Malvaceae</taxon>
        <taxon>Malvoideae</taxon>
        <taxon>Gossypium</taxon>
    </lineage>
</organism>
<evidence type="ECO:0000313" key="1">
    <source>
        <dbReference type="EMBL" id="KAA3474271.1"/>
    </source>
</evidence>
<sequence length="301" mass="34754">MLKYFLPAKTIKLRNGSVEKVSSSWITLVASSSHFFTAQEFIKKMTPNNYQRQVMRTKPTKTAGVFNIDAVSMLASQVEALSKKIDGLSFSKQVNLVMKCDAIRTGMISPECLPFKSNMEHEQVDFMGNQRSQPPLNFQQPYQQEKKLNLEEMLTKFILVSKTQFRNISQLAKLVSKRQQGSLPINTETNLKEQVHAITLRSEKVLAEPEKKLNPEAIEKNDGVEECKKEHKSVVREYKPHKSMVREYKPQISYLTKLKKDCMGEQFGKFLKLFKQLHINLHFIEALSQMSKYAKFLKELL</sequence>
<name>A0A5B6VXX7_9ROSI</name>
<protein>
    <submittedName>
        <fullName evidence="1">Reverse transcriptase</fullName>
    </submittedName>
</protein>
<accession>A0A5B6VXX7</accession>